<dbReference type="Gene3D" id="1.10.1790.20">
    <property type="match status" value="1"/>
</dbReference>
<dbReference type="PANTHER" id="PTHR19376:SF54">
    <property type="entry name" value="DNA-DIRECTED RNA POLYMERASE SUBUNIT BETA"/>
    <property type="match status" value="1"/>
</dbReference>
<dbReference type="InterPro" id="IPR038120">
    <property type="entry name" value="Rpb1_funnel_sf"/>
</dbReference>
<feature type="binding site" evidence="7">
    <location>
        <position position="81"/>
    </location>
    <ligand>
        <name>Zn(2+)</name>
        <dbReference type="ChEBI" id="CHEBI:29105"/>
        <label>1</label>
    </ligand>
</feature>
<protein>
    <recommendedName>
        <fullName evidence="7">DNA-directed RNA polymerase subunit beta'</fullName>
        <shortName evidence="7">RNAP subunit beta'</shortName>
        <ecNumber evidence="7">2.7.7.6</ecNumber>
    </recommendedName>
    <alternativeName>
        <fullName evidence="7">RNA polymerase subunit beta'</fullName>
    </alternativeName>
    <alternativeName>
        <fullName evidence="7">Transcriptase subunit beta'</fullName>
    </alternativeName>
</protein>
<dbReference type="Pfam" id="PF04997">
    <property type="entry name" value="RNA_pol_Rpb1_1"/>
    <property type="match status" value="1"/>
</dbReference>
<evidence type="ECO:0000313" key="11">
    <source>
        <dbReference type="EMBL" id="NVO33036.1"/>
    </source>
</evidence>
<feature type="binding site" evidence="7">
    <location>
        <position position="823"/>
    </location>
    <ligand>
        <name>Zn(2+)</name>
        <dbReference type="ChEBI" id="CHEBI:29105"/>
        <label>2</label>
    </ligand>
</feature>
<proteinExistence type="inferred from homology"/>
<feature type="binding site" evidence="7">
    <location>
        <position position="474"/>
    </location>
    <ligand>
        <name>Mg(2+)</name>
        <dbReference type="ChEBI" id="CHEBI:18420"/>
    </ligand>
</feature>
<dbReference type="Pfam" id="PF04998">
    <property type="entry name" value="RNA_pol_Rpb1_5"/>
    <property type="match status" value="1"/>
</dbReference>
<organism evidence="11 12">
    <name type="scientific">Hymenobacter lapidiphilus</name>
    <dbReference type="NCBI Taxonomy" id="2608003"/>
    <lineage>
        <taxon>Bacteria</taxon>
        <taxon>Pseudomonadati</taxon>
        <taxon>Bacteroidota</taxon>
        <taxon>Cytophagia</taxon>
        <taxon>Cytophagales</taxon>
        <taxon>Hymenobacteraceae</taxon>
        <taxon>Hymenobacter</taxon>
    </lineage>
</organism>
<feature type="binding site" evidence="7">
    <location>
        <position position="84"/>
    </location>
    <ligand>
        <name>Zn(2+)</name>
        <dbReference type="ChEBI" id="CHEBI:29105"/>
        <label>1</label>
    </ligand>
</feature>
<dbReference type="InterPro" id="IPR011054">
    <property type="entry name" value="Rudment_hybrid_motif"/>
</dbReference>
<feature type="region of interest" description="Disordered" evidence="9">
    <location>
        <begin position="1427"/>
        <end position="1450"/>
    </location>
</feature>
<dbReference type="Pfam" id="PF00623">
    <property type="entry name" value="RNA_pol_Rpb1_2"/>
    <property type="match status" value="1"/>
</dbReference>
<dbReference type="InterPro" id="IPR042102">
    <property type="entry name" value="RNA_pol_Rpb1_3_sf"/>
</dbReference>
<accession>A0A7Y7PS58</accession>
<dbReference type="GO" id="GO:0003677">
    <property type="term" value="F:DNA binding"/>
    <property type="evidence" value="ECO:0007669"/>
    <property type="project" value="UniProtKB-UniRule"/>
</dbReference>
<evidence type="ECO:0000256" key="8">
    <source>
        <dbReference type="RuleBase" id="RU004279"/>
    </source>
</evidence>
<dbReference type="GO" id="GO:0000428">
    <property type="term" value="C:DNA-directed RNA polymerase complex"/>
    <property type="evidence" value="ECO:0007669"/>
    <property type="project" value="UniProtKB-KW"/>
</dbReference>
<comment type="similarity">
    <text evidence="7 8">Belongs to the RNA polymerase beta' chain family.</text>
</comment>
<dbReference type="EC" id="2.7.7.6" evidence="7"/>
<dbReference type="Pfam" id="PF04983">
    <property type="entry name" value="RNA_pol_Rpb1_3"/>
    <property type="match status" value="1"/>
</dbReference>
<evidence type="ECO:0000256" key="5">
    <source>
        <dbReference type="ARBA" id="ARBA00023163"/>
    </source>
</evidence>
<keyword evidence="2 7" id="KW-0808">Transferase</keyword>
<feature type="binding site" evidence="7">
    <location>
        <position position="476"/>
    </location>
    <ligand>
        <name>Mg(2+)</name>
        <dbReference type="ChEBI" id="CHEBI:18420"/>
    </ligand>
</feature>
<dbReference type="Gene3D" id="1.10.150.390">
    <property type="match status" value="1"/>
</dbReference>
<evidence type="ECO:0000256" key="9">
    <source>
        <dbReference type="SAM" id="MobiDB-lite"/>
    </source>
</evidence>
<dbReference type="InterPro" id="IPR006592">
    <property type="entry name" value="RNA_pol_N"/>
</dbReference>
<evidence type="ECO:0000256" key="4">
    <source>
        <dbReference type="ARBA" id="ARBA00022723"/>
    </source>
</evidence>
<dbReference type="GO" id="GO:0008270">
    <property type="term" value="F:zinc ion binding"/>
    <property type="evidence" value="ECO:0007669"/>
    <property type="project" value="UniProtKB-UniRule"/>
</dbReference>
<feature type="binding site" evidence="7">
    <location>
        <position position="478"/>
    </location>
    <ligand>
        <name>Mg(2+)</name>
        <dbReference type="ChEBI" id="CHEBI:18420"/>
    </ligand>
</feature>
<dbReference type="InterPro" id="IPR007081">
    <property type="entry name" value="RNA_pol_Rpb1_5"/>
</dbReference>
<dbReference type="Gene3D" id="1.10.40.90">
    <property type="match status" value="1"/>
</dbReference>
<dbReference type="GO" id="GO:0000287">
    <property type="term" value="F:magnesium ion binding"/>
    <property type="evidence" value="ECO:0007669"/>
    <property type="project" value="UniProtKB-UniRule"/>
</dbReference>
<dbReference type="GO" id="GO:0003899">
    <property type="term" value="F:DNA-directed RNA polymerase activity"/>
    <property type="evidence" value="ECO:0007669"/>
    <property type="project" value="UniProtKB-UniRule"/>
</dbReference>
<dbReference type="CDD" id="cd02655">
    <property type="entry name" value="RNAP_beta'_C"/>
    <property type="match status" value="1"/>
</dbReference>
<evidence type="ECO:0000259" key="10">
    <source>
        <dbReference type="SMART" id="SM00663"/>
    </source>
</evidence>
<keyword evidence="1 7" id="KW-0240">DNA-directed RNA polymerase</keyword>
<dbReference type="Gene3D" id="2.40.40.20">
    <property type="match status" value="1"/>
</dbReference>
<dbReference type="SUPFAM" id="SSF51246">
    <property type="entry name" value="Rudiment single hybrid motif"/>
    <property type="match status" value="1"/>
</dbReference>
<dbReference type="Gene3D" id="2.40.50.100">
    <property type="match status" value="3"/>
</dbReference>
<dbReference type="Gene3D" id="1.10.274.100">
    <property type="entry name" value="RNA polymerase Rpb1, domain 3"/>
    <property type="match status" value="2"/>
</dbReference>
<dbReference type="InterPro" id="IPR044893">
    <property type="entry name" value="RNA_pol_Rpb1_clamp_domain"/>
</dbReference>
<dbReference type="InterPro" id="IPR007083">
    <property type="entry name" value="RNA_pol_Rpb1_4"/>
</dbReference>
<dbReference type="InterPro" id="IPR007066">
    <property type="entry name" value="RNA_pol_Rpb1_3"/>
</dbReference>
<keyword evidence="5 7" id="KW-0804">Transcription</keyword>
<feature type="binding site" evidence="7">
    <location>
        <position position="907"/>
    </location>
    <ligand>
        <name>Zn(2+)</name>
        <dbReference type="ChEBI" id="CHEBI:29105"/>
        <label>2</label>
    </ligand>
</feature>
<feature type="binding site" evidence="7">
    <location>
        <position position="68"/>
    </location>
    <ligand>
        <name>Zn(2+)</name>
        <dbReference type="ChEBI" id="CHEBI:29105"/>
        <label>1</label>
    </ligand>
</feature>
<keyword evidence="12" id="KW-1185">Reference proteome</keyword>
<dbReference type="GO" id="GO:0006351">
    <property type="term" value="P:DNA-templated transcription"/>
    <property type="evidence" value="ECO:0007669"/>
    <property type="project" value="UniProtKB-UniRule"/>
</dbReference>
<dbReference type="InterPro" id="IPR012754">
    <property type="entry name" value="DNA-dir_RpoC_beta_prime_bact"/>
</dbReference>
<dbReference type="CDD" id="cd01609">
    <property type="entry name" value="RNAP_beta'_N"/>
    <property type="match status" value="1"/>
</dbReference>
<dbReference type="Pfam" id="PF05000">
    <property type="entry name" value="RNA_pol_Rpb1_4"/>
    <property type="match status" value="1"/>
</dbReference>
<comment type="subunit">
    <text evidence="7">The RNAP catalytic core consists of 2 alpha, 1 beta, 1 beta' and 1 omega subunit. When a sigma factor is associated with the core the holoenzyme is formed, which can initiate transcription.</text>
</comment>
<dbReference type="PANTHER" id="PTHR19376">
    <property type="entry name" value="DNA-DIRECTED RNA POLYMERASE"/>
    <property type="match status" value="1"/>
</dbReference>
<reference evidence="11 12" key="1">
    <citation type="submission" date="2020-05" db="EMBL/GenBank/DDBJ databases">
        <title>Hymenobacter terrestris sp. nov. and Hymenobacter lapidiphilus sp. nov., isolated from regoliths in Antarctica.</title>
        <authorList>
            <person name="Sedlacek I."/>
            <person name="Pantucek R."/>
            <person name="Zeman M."/>
            <person name="Holochova P."/>
            <person name="Kralova S."/>
            <person name="Stankova E."/>
            <person name="Sedo O."/>
            <person name="Micenkova L."/>
            <person name="Svec P."/>
            <person name="Gupta V."/>
            <person name="Sood U."/>
            <person name="Korpole U.S."/>
            <person name="Lal R."/>
        </authorList>
    </citation>
    <scope>NUCLEOTIDE SEQUENCE [LARGE SCALE GENOMIC DNA]</scope>
    <source>
        <strain evidence="11 12">P5342</strain>
    </source>
</reference>
<feature type="domain" description="RNA polymerase N-terminal" evidence="10">
    <location>
        <begin position="249"/>
        <end position="528"/>
    </location>
</feature>
<dbReference type="RefSeq" id="WP_176909884.1">
    <property type="nucleotide sequence ID" value="NZ_JABKAU010000045.1"/>
</dbReference>
<evidence type="ECO:0000256" key="6">
    <source>
        <dbReference type="ARBA" id="ARBA00048552"/>
    </source>
</evidence>
<dbReference type="InterPro" id="IPR000722">
    <property type="entry name" value="RNA_pol_asu"/>
</dbReference>
<dbReference type="HAMAP" id="MF_01322">
    <property type="entry name" value="RNApol_bact_RpoC"/>
    <property type="match status" value="1"/>
</dbReference>
<feature type="binding site" evidence="7">
    <location>
        <position position="897"/>
    </location>
    <ligand>
        <name>Zn(2+)</name>
        <dbReference type="ChEBI" id="CHEBI:29105"/>
        <label>2</label>
    </ligand>
</feature>
<dbReference type="Gene3D" id="4.10.860.120">
    <property type="entry name" value="RNA polymerase II, clamp domain"/>
    <property type="match status" value="1"/>
</dbReference>
<evidence type="ECO:0000313" key="12">
    <source>
        <dbReference type="Proteomes" id="UP000565521"/>
    </source>
</evidence>
<feature type="binding site" evidence="7">
    <location>
        <position position="904"/>
    </location>
    <ligand>
        <name>Zn(2+)</name>
        <dbReference type="ChEBI" id="CHEBI:29105"/>
        <label>2</label>
    </ligand>
</feature>
<dbReference type="EMBL" id="JABKAU010000045">
    <property type="protein sequence ID" value="NVO33036.1"/>
    <property type="molecule type" value="Genomic_DNA"/>
</dbReference>
<dbReference type="InterPro" id="IPR007080">
    <property type="entry name" value="RNA_pol_Rpb1_1"/>
</dbReference>
<feature type="binding site" evidence="7">
    <location>
        <position position="66"/>
    </location>
    <ligand>
        <name>Zn(2+)</name>
        <dbReference type="ChEBI" id="CHEBI:29105"/>
        <label>1</label>
    </ligand>
</feature>
<dbReference type="Gene3D" id="1.10.132.30">
    <property type="match status" value="1"/>
</dbReference>
<keyword evidence="4 7" id="KW-0479">Metal-binding</keyword>
<name>A0A7Y7PS58_9BACT</name>
<evidence type="ECO:0000256" key="7">
    <source>
        <dbReference type="HAMAP-Rule" id="MF_01322"/>
    </source>
</evidence>
<keyword evidence="7" id="KW-0862">Zinc</keyword>
<evidence type="ECO:0000256" key="2">
    <source>
        <dbReference type="ARBA" id="ARBA00022679"/>
    </source>
</evidence>
<dbReference type="Proteomes" id="UP000565521">
    <property type="component" value="Unassembled WGS sequence"/>
</dbReference>
<keyword evidence="7" id="KW-0460">Magnesium</keyword>
<comment type="catalytic activity">
    <reaction evidence="6 7 8">
        <text>RNA(n) + a ribonucleoside 5'-triphosphate = RNA(n+1) + diphosphate</text>
        <dbReference type="Rhea" id="RHEA:21248"/>
        <dbReference type="Rhea" id="RHEA-COMP:14527"/>
        <dbReference type="Rhea" id="RHEA-COMP:17342"/>
        <dbReference type="ChEBI" id="CHEBI:33019"/>
        <dbReference type="ChEBI" id="CHEBI:61557"/>
        <dbReference type="ChEBI" id="CHEBI:140395"/>
        <dbReference type="EC" id="2.7.7.6"/>
    </reaction>
</comment>
<evidence type="ECO:0000256" key="1">
    <source>
        <dbReference type="ARBA" id="ARBA00022478"/>
    </source>
</evidence>
<comment type="cofactor">
    <cofactor evidence="7">
        <name>Zn(2+)</name>
        <dbReference type="ChEBI" id="CHEBI:29105"/>
    </cofactor>
    <text evidence="7">Binds 2 Zn(2+) ions per subunit.</text>
</comment>
<keyword evidence="3 7" id="KW-0548">Nucleotidyltransferase</keyword>
<sequence length="1450" mass="161228">MAFAKNKKLVQDFSKVTISLASPESILERSNGEVIKPETINYRTYKPEMGGLFCERIFGPVKDWECHCGKYKRIRYKGIICDRCGVEVTEKKVRRERMGHIELVVPVAHIWYFKSLPNKIGYLLGLPTKKLDQIIYYERYAVVQPGTLAEEGVQQLDFLTEDEYLDIIDKLPRENQMLPNDDPNKFIARMGAEALQMLLERINLDELSYSLRDSAATETSQQRKAEALKRLRVVEAFRDAATRVENKPEWMVIRMVPVIPPELRPLVPLDGGRFATSDLNDLYRRVIIRNNRLKRLIEIKAPEVILRNEKRMLQEAVDSLFDNSRKVNAVRAEGNRALKSLSDMLKGKQGRFRQNLLGKRVDYSGRSVIVVGPELKLHECGLPKNMAAELFKPFIIRKLIERGIVKTVKSAKKIVDRKDAVVWDILENVLKGHPVLLNRAPTLHRLGIQAFQPRLIEGKAIQLHPLVCTAFNADFDGDQMAVHVPLGPAAILEASMLMLASHNILNPANGAPIAVPSQDMVLGLYYVTKGKRSTEGESIQGEGRVFYSDEEVVIALNEGQLSKHAYIKVRTPIRDEDDNLVTKIIETVAGRVLFNQLVPREVGFVDELLTKKKLQQIISMVFKRTGMARTAQFLDDIKTLGFQSAYKGGLSMGLGDIQIPKEKDELIKQAQADVAAVTQNYQMGLITDNERYNQVIDIWTRINNQITETLMGRLEKEDQGFNSIYMMMHSGARGSREQIRQLGGMRGLMAKPQKSLQGSIGEIIENPILSNFKEGLDVIEYFISTHGARKGLADTALKTADAGYLTRRLVDVSQDVIVNEPDCGTLRGIETFALKDNEDIVEPLAERILGRVAVHDIVDPLTDEVILTAGDEITEEITRRVDATSIESVEIRSVLTCESKRGICAKCYGRNLASGRMVQRGEAVGVIAAQSIGEPGTQLTLRTFHVGGTASNIAVEASIRAKFAGEVEFEDIRTVETASADGEAVSVVMGRSGEIRIVDKETRKVFISNHVPYGSFLLVKEGQEVEKGQELNNWDPYNAVILAEFDGAVVYDAITDGVTYREESDEQTGHREKVIIESKSAKDQNPAIIVRPGKKGDEEGQKGYSIPVGSHLNVENGQKIKAGQILAKIPRAVGKTRDITGGLPRVTELFEARNPSNPAVVAEIDGVVTYGTVKRGNREIFVESKDGVKKKYMVPLSKHILVQDNDFIRAGSPLSDGAITPSDILSIQGPGAVQEYLVNEIQEVYRLQGVKINDKHIEVVVRQMMQKVVILDAGDTSFLEHQVIDKLIFMEENDTIIDMKVVTTAGDSSNFKPGQIVTARRLRDENSSLRRRDLQLVEVRDAQPSVSRPTLQGITQASLGTQSFISAASFQETTKVLSEAAIRGKADELLGLKENVIVGHLIPAGTGLREYTRQIVGSKEEMEAAQAAKAEEAAAPVKRPSRAKREVSAE</sequence>
<dbReference type="InterPro" id="IPR045867">
    <property type="entry name" value="DNA-dir_RpoC_beta_prime"/>
</dbReference>
<dbReference type="SUPFAM" id="SSF64484">
    <property type="entry name" value="beta and beta-prime subunits of DNA dependent RNA-polymerase"/>
    <property type="match status" value="1"/>
</dbReference>
<comment type="caution">
    <text evidence="11">The sequence shown here is derived from an EMBL/GenBank/DDBJ whole genome shotgun (WGS) entry which is preliminary data.</text>
</comment>
<gene>
    <name evidence="7 11" type="primary">rpoC</name>
    <name evidence="11" type="ORF">HW554_17650</name>
</gene>
<comment type="function">
    <text evidence="7 8">DNA-dependent RNA polymerase catalyzes the transcription of DNA into RNA using the four ribonucleoside triphosphates as substrates.</text>
</comment>
<dbReference type="SMART" id="SM00663">
    <property type="entry name" value="RPOLA_N"/>
    <property type="match status" value="1"/>
</dbReference>
<evidence type="ECO:0000256" key="3">
    <source>
        <dbReference type="ARBA" id="ARBA00022695"/>
    </source>
</evidence>
<dbReference type="NCBIfam" id="TIGR02386">
    <property type="entry name" value="rpoC_TIGR"/>
    <property type="match status" value="1"/>
</dbReference>
<comment type="cofactor">
    <cofactor evidence="7">
        <name>Mg(2+)</name>
        <dbReference type="ChEBI" id="CHEBI:18420"/>
    </cofactor>
    <text evidence="7">Binds 1 Mg(2+) ion per subunit.</text>
</comment>